<keyword evidence="1" id="KW-0812">Transmembrane</keyword>
<evidence type="ECO:0000313" key="3">
    <source>
        <dbReference type="Proteomes" id="UP000018877"/>
    </source>
</evidence>
<feature type="transmembrane region" description="Helical" evidence="1">
    <location>
        <begin position="12"/>
        <end position="37"/>
    </location>
</feature>
<keyword evidence="1" id="KW-0472">Membrane</keyword>
<evidence type="ECO:0000313" key="2">
    <source>
        <dbReference type="EMBL" id="ETI70140.1"/>
    </source>
</evidence>
<dbReference type="Proteomes" id="UP000018877">
    <property type="component" value="Unassembled WGS sequence"/>
</dbReference>
<comment type="caution">
    <text evidence="2">The sequence shown here is derived from an EMBL/GenBank/DDBJ whole genome shotgun (WGS) entry which is preliminary data.</text>
</comment>
<keyword evidence="1" id="KW-1133">Transmembrane helix</keyword>
<accession>A0AB94ISR3</accession>
<sequence length="76" mass="8434">MEGMHGNKNATLLIDVNDIIIAILLIKGLIVAEGIFIGSSEFTLTVSGTIFGVPFPEPFLPRLQEEYNLFRKVTNR</sequence>
<dbReference type="RefSeq" id="WP_024026937.1">
    <property type="nucleotide sequence ID" value="NZ_ALAN01000026.1"/>
</dbReference>
<proteinExistence type="predicted"/>
<dbReference type="EMBL" id="ALAN01000026">
    <property type="protein sequence ID" value="ETI70140.1"/>
    <property type="molecule type" value="Genomic_DNA"/>
</dbReference>
<gene>
    <name evidence="2" type="ORF">BAVI_03604</name>
</gene>
<dbReference type="AlphaFoldDB" id="A0AB94ISR3"/>
<organism evidence="2 3">
    <name type="scientific">Neobacillus vireti LMG 21834</name>
    <dbReference type="NCBI Taxonomy" id="1131730"/>
    <lineage>
        <taxon>Bacteria</taxon>
        <taxon>Bacillati</taxon>
        <taxon>Bacillota</taxon>
        <taxon>Bacilli</taxon>
        <taxon>Bacillales</taxon>
        <taxon>Bacillaceae</taxon>
        <taxon>Neobacillus</taxon>
    </lineage>
</organism>
<keyword evidence="3" id="KW-1185">Reference proteome</keyword>
<name>A0AB94ISR3_9BACI</name>
<reference evidence="2 3" key="1">
    <citation type="journal article" date="2014" name="Environ. Microbiol.">
        <title>The nitrate-ammonifying and nosZ-carrying bacterium Bacillus vireti is a potent source and sink for nitric and nitrous oxide under high nitrate conditions.</title>
        <authorList>
            <person name="Mania D."/>
            <person name="Heylen K."/>
            <person name="van Spanning R.J."/>
            <person name="Frostegard A."/>
        </authorList>
    </citation>
    <scope>NUCLEOTIDE SEQUENCE [LARGE SCALE GENOMIC DNA]</scope>
    <source>
        <strain evidence="2 3">LMG 21834</strain>
    </source>
</reference>
<protein>
    <submittedName>
        <fullName evidence="2">Uncharacterized protein</fullName>
    </submittedName>
</protein>
<evidence type="ECO:0000256" key="1">
    <source>
        <dbReference type="SAM" id="Phobius"/>
    </source>
</evidence>